<feature type="coiled-coil region" evidence="2">
    <location>
        <begin position="164"/>
        <end position="220"/>
    </location>
</feature>
<dbReference type="AlphaFoldDB" id="A0A6M2DSN5"/>
<proteinExistence type="inferred from homology"/>
<protein>
    <submittedName>
        <fullName evidence="4">Putative tap42-like family</fullName>
    </submittedName>
</protein>
<dbReference type="EMBL" id="GIIL01005447">
    <property type="protein sequence ID" value="NOV49173.1"/>
    <property type="molecule type" value="Transcribed_RNA"/>
</dbReference>
<feature type="compositionally biased region" description="Acidic residues" evidence="3">
    <location>
        <begin position="326"/>
        <end position="337"/>
    </location>
</feature>
<name>A0A6M2DSN5_XENCH</name>
<dbReference type="FunFam" id="1.25.40.540:FF:000003">
    <property type="entry name" value="Immunoglobulin (CD79A)-binding protein 1"/>
    <property type="match status" value="1"/>
</dbReference>
<evidence type="ECO:0000313" key="4">
    <source>
        <dbReference type="EMBL" id="NOV49173.1"/>
    </source>
</evidence>
<evidence type="ECO:0000256" key="3">
    <source>
        <dbReference type="SAM" id="MobiDB-lite"/>
    </source>
</evidence>
<dbReference type="Gene3D" id="1.25.40.540">
    <property type="entry name" value="TAP42-like family"/>
    <property type="match status" value="1"/>
</dbReference>
<dbReference type="InterPro" id="IPR038511">
    <property type="entry name" value="TAP42/TAP46-like_sf"/>
</dbReference>
<organism evidence="4">
    <name type="scientific">Xenopsylla cheopis</name>
    <name type="common">Oriental rat flea</name>
    <name type="synonym">Pulex cheopis</name>
    <dbReference type="NCBI Taxonomy" id="163159"/>
    <lineage>
        <taxon>Eukaryota</taxon>
        <taxon>Metazoa</taxon>
        <taxon>Ecdysozoa</taxon>
        <taxon>Arthropoda</taxon>
        <taxon>Hexapoda</taxon>
        <taxon>Insecta</taxon>
        <taxon>Pterygota</taxon>
        <taxon>Neoptera</taxon>
        <taxon>Endopterygota</taxon>
        <taxon>Siphonaptera</taxon>
        <taxon>Pulicidae</taxon>
        <taxon>Xenopsyllinae</taxon>
        <taxon>Xenopsylla</taxon>
    </lineage>
</organism>
<dbReference type="InterPro" id="IPR007304">
    <property type="entry name" value="TAP46-like"/>
</dbReference>
<evidence type="ECO:0000256" key="2">
    <source>
        <dbReference type="SAM" id="Coils"/>
    </source>
</evidence>
<dbReference type="GO" id="GO:0035303">
    <property type="term" value="P:regulation of dephosphorylation"/>
    <property type="evidence" value="ECO:0007669"/>
    <property type="project" value="TreeGrafter"/>
</dbReference>
<dbReference type="GO" id="GO:0051721">
    <property type="term" value="F:protein phosphatase 2A binding"/>
    <property type="evidence" value="ECO:0007669"/>
    <property type="project" value="TreeGrafter"/>
</dbReference>
<dbReference type="GO" id="GO:0005829">
    <property type="term" value="C:cytosol"/>
    <property type="evidence" value="ECO:0007669"/>
    <property type="project" value="TreeGrafter"/>
</dbReference>
<dbReference type="PANTHER" id="PTHR10933">
    <property type="entry name" value="IMMUNOGLOBULIN-BINDING PROTEIN 1"/>
    <property type="match status" value="1"/>
</dbReference>
<dbReference type="GO" id="GO:0009966">
    <property type="term" value="P:regulation of signal transduction"/>
    <property type="evidence" value="ECO:0007669"/>
    <property type="project" value="InterPro"/>
</dbReference>
<reference evidence="4" key="1">
    <citation type="submission" date="2020-03" db="EMBL/GenBank/DDBJ databases">
        <title>Transcriptomic Profiling of the Digestive Tract of the Rat Flea, Xenopsylla cheopis, Following Blood Feeding and Infection with Yersinia pestis.</title>
        <authorList>
            <person name="Bland D.M."/>
            <person name="Martens C.A."/>
            <person name="Virtaneva K."/>
            <person name="Kanakabandi K."/>
            <person name="Long D."/>
            <person name="Rosenke R."/>
            <person name="Saturday G.A."/>
            <person name="Hoyt F.H."/>
            <person name="Bruno D.P."/>
            <person name="Ribeiro J.M.C."/>
            <person name="Hinnebusch J."/>
        </authorList>
    </citation>
    <scope>NUCLEOTIDE SEQUENCE</scope>
</reference>
<comment type="similarity">
    <text evidence="1">Belongs to the IGBP1/TAP42 family.</text>
</comment>
<evidence type="ECO:0000256" key="1">
    <source>
        <dbReference type="ARBA" id="ARBA00034730"/>
    </source>
</evidence>
<feature type="compositionally biased region" description="Basic and acidic residues" evidence="3">
    <location>
        <begin position="338"/>
        <end position="354"/>
    </location>
</feature>
<sequence length="363" mass="41915">MATSDNVSSDNKKICDMFDDAFELFNSFDKCPDPMNETTFQAKVKRCMHLFEETTKLVSAADIFSSNERYDELPTEHLRYFLLPAFLGELSLKLCNGSRTDIVNMADVYFKDFLSRCIDYGLSSRESNSRSISALPIDSSSGQHAQLTAMVGSRNAKLQKFREQKELENRLKILQECMDTKEVDEDTTRDYYITIIKMYVMKARDELDSLAMEKQILEHMEKAFEDYFVAEESESRCSSSSSHSRRRLPPKPLKPVIITKDEVQKAVYGAGYPSLPTFTVQEFYDQRVRDGIFPDSTKILPADLPKPLQQMTDEDIEAEQLKADEEKDQLEDDDDPEAIERARAMDEYKDDHRRGWGNRHNRS</sequence>
<dbReference type="Pfam" id="PF04177">
    <property type="entry name" value="TAP42"/>
    <property type="match status" value="1"/>
</dbReference>
<accession>A0A6M2DSN5</accession>
<feature type="region of interest" description="Disordered" evidence="3">
    <location>
        <begin position="319"/>
        <end position="363"/>
    </location>
</feature>
<dbReference type="PANTHER" id="PTHR10933:SF9">
    <property type="entry name" value="IMMUNOGLOBULIN-BINDING PROTEIN 1"/>
    <property type="match status" value="1"/>
</dbReference>
<keyword evidence="2" id="KW-0175">Coiled coil</keyword>